<keyword evidence="6 8" id="KW-0472">Membrane</keyword>
<comment type="subcellular location">
    <subcellularLocation>
        <location evidence="1">Cell membrane</location>
        <topology evidence="1">Multi-pass membrane protein</topology>
    </subcellularLocation>
</comment>
<feature type="compositionally biased region" description="Polar residues" evidence="7">
    <location>
        <begin position="278"/>
        <end position="287"/>
    </location>
</feature>
<dbReference type="Gene3D" id="1.20.950.20">
    <property type="entry name" value="Transmembrane di-heme cytochromes, Chain C"/>
    <property type="match status" value="1"/>
</dbReference>
<proteinExistence type="predicted"/>
<evidence type="ECO:0000256" key="8">
    <source>
        <dbReference type="SAM" id="Phobius"/>
    </source>
</evidence>
<evidence type="ECO:0000256" key="4">
    <source>
        <dbReference type="ARBA" id="ARBA00022989"/>
    </source>
</evidence>
<keyword evidence="4 8" id="KW-1133">Transmembrane helix</keyword>
<dbReference type="Pfam" id="PF02665">
    <property type="entry name" value="Nitrate_red_gam"/>
    <property type="match status" value="1"/>
</dbReference>
<keyword evidence="3 8" id="KW-0812">Transmembrane</keyword>
<sequence>MNAALLGFVFVIIGLAGFVVLTAVKAWKYAHLPVHSRVELYPVPKEGDGRGKYGGSYFEEEDWWEKPRRLDPVYEVVDIMQEMLLISKLFKHQRSLWWASYAFHLGIYVMFGWSLLLLVTVFWNPEFLVVGTAVVGAVGFALSTIGAVLLLVRRAVDESLRAYTPPQEYFNILLILATLVTGIVAWTLFASPFDVARSVFAFDAAPLPPVVVAHLVLLGIMLLYIPLSKMSHYVGKFFAFHKVLWDNDPNVAGSKVAAMAEREAGGPAPAAWSAPHTRPSSSDTLEG</sequence>
<evidence type="ECO:0000256" key="6">
    <source>
        <dbReference type="ARBA" id="ARBA00023136"/>
    </source>
</evidence>
<keyword evidence="5" id="KW-0560">Oxidoreductase</keyword>
<evidence type="ECO:0000256" key="5">
    <source>
        <dbReference type="ARBA" id="ARBA00023002"/>
    </source>
</evidence>
<feature type="transmembrane region" description="Helical" evidence="8">
    <location>
        <begin position="96"/>
        <end position="123"/>
    </location>
</feature>
<feature type="transmembrane region" description="Helical" evidence="8">
    <location>
        <begin position="209"/>
        <end position="227"/>
    </location>
</feature>
<feature type="domain" description="NarG-like" evidence="9">
    <location>
        <begin position="90"/>
        <end position="234"/>
    </location>
</feature>
<dbReference type="InterPro" id="IPR036197">
    <property type="entry name" value="NarG-like_sf"/>
</dbReference>
<dbReference type="AlphaFoldDB" id="A0A6N7RIU7"/>
<feature type="region of interest" description="Disordered" evidence="7">
    <location>
        <begin position="260"/>
        <end position="287"/>
    </location>
</feature>
<evidence type="ECO:0000256" key="3">
    <source>
        <dbReference type="ARBA" id="ARBA00022692"/>
    </source>
</evidence>
<keyword evidence="2" id="KW-1003">Cell membrane</keyword>
<dbReference type="SUPFAM" id="SSF103501">
    <property type="entry name" value="Respiratory nitrate reductase 1 gamma chain"/>
    <property type="match status" value="1"/>
</dbReference>
<evidence type="ECO:0000256" key="7">
    <source>
        <dbReference type="SAM" id="MobiDB-lite"/>
    </source>
</evidence>
<keyword evidence="11" id="KW-1185">Reference proteome</keyword>
<dbReference type="GO" id="GO:0016491">
    <property type="term" value="F:oxidoreductase activity"/>
    <property type="evidence" value="ECO:0007669"/>
    <property type="project" value="UniProtKB-KW"/>
</dbReference>
<dbReference type="GO" id="GO:0005886">
    <property type="term" value="C:plasma membrane"/>
    <property type="evidence" value="ECO:0007669"/>
    <property type="project" value="UniProtKB-SubCell"/>
</dbReference>
<dbReference type="Proteomes" id="UP000438093">
    <property type="component" value="Unassembled WGS sequence"/>
</dbReference>
<feature type="transmembrane region" description="Helical" evidence="8">
    <location>
        <begin position="172"/>
        <end position="189"/>
    </location>
</feature>
<feature type="transmembrane region" description="Helical" evidence="8">
    <location>
        <begin position="129"/>
        <end position="152"/>
    </location>
</feature>
<gene>
    <name evidence="10" type="ORF">GJG86_01505</name>
</gene>
<comment type="caution">
    <text evidence="10">The sequence shown here is derived from an EMBL/GenBank/DDBJ whole genome shotgun (WGS) entry which is preliminary data.</text>
</comment>
<evidence type="ECO:0000313" key="10">
    <source>
        <dbReference type="EMBL" id="MRX81179.1"/>
    </source>
</evidence>
<dbReference type="InterPro" id="IPR023234">
    <property type="entry name" value="NarG-like_domain"/>
</dbReference>
<evidence type="ECO:0000256" key="1">
    <source>
        <dbReference type="ARBA" id="ARBA00004651"/>
    </source>
</evidence>
<feature type="transmembrane region" description="Helical" evidence="8">
    <location>
        <begin position="6"/>
        <end position="27"/>
    </location>
</feature>
<organism evidence="10 11">
    <name type="scientific">Eggerthella guodeyinii</name>
    <dbReference type="NCBI Taxonomy" id="2690837"/>
    <lineage>
        <taxon>Bacteria</taxon>
        <taxon>Bacillati</taxon>
        <taxon>Actinomycetota</taxon>
        <taxon>Coriobacteriia</taxon>
        <taxon>Eggerthellales</taxon>
        <taxon>Eggerthellaceae</taxon>
        <taxon>Eggerthella</taxon>
    </lineage>
</organism>
<reference evidence="11" key="1">
    <citation type="submission" date="2019-08" db="EMBL/GenBank/DDBJ databases">
        <title>Arthrobacter sp. nov., isolated from plateau pika and Tibetan wild ass.</title>
        <authorList>
            <person name="Ge Y."/>
        </authorList>
    </citation>
    <scope>NUCLEOTIDE SEQUENCE [LARGE SCALE GENOMIC DNA]</scope>
    <source>
        <strain evidence="11">HF-4214</strain>
    </source>
</reference>
<dbReference type="RefSeq" id="WP_154332070.1">
    <property type="nucleotide sequence ID" value="NZ_VTFY01000001.1"/>
</dbReference>
<protein>
    <submittedName>
        <fullName evidence="10">Nitrate reductase gamma subunit</fullName>
    </submittedName>
</protein>
<evidence type="ECO:0000256" key="2">
    <source>
        <dbReference type="ARBA" id="ARBA00022475"/>
    </source>
</evidence>
<accession>A0A6N7RIU7</accession>
<dbReference type="EMBL" id="VTFY01000001">
    <property type="protein sequence ID" value="MRX81179.1"/>
    <property type="molecule type" value="Genomic_DNA"/>
</dbReference>
<name>A0A6N7RIU7_9ACTN</name>
<evidence type="ECO:0000259" key="9">
    <source>
        <dbReference type="Pfam" id="PF02665"/>
    </source>
</evidence>
<evidence type="ECO:0000313" key="11">
    <source>
        <dbReference type="Proteomes" id="UP000438093"/>
    </source>
</evidence>